<keyword evidence="2" id="KW-1185">Reference proteome</keyword>
<dbReference type="Proteomes" id="UP000245697">
    <property type="component" value="Unassembled WGS sequence"/>
</dbReference>
<evidence type="ECO:0000313" key="2">
    <source>
        <dbReference type="Proteomes" id="UP000245697"/>
    </source>
</evidence>
<reference evidence="1 2" key="1">
    <citation type="submission" date="2018-05" db="EMBL/GenBank/DDBJ databases">
        <title>Genomic Encyclopedia of Archaeal and Bacterial Type Strains, Phase II (KMG-II): from individual species to whole genera.</title>
        <authorList>
            <person name="Goeker M."/>
        </authorList>
    </citation>
    <scope>NUCLEOTIDE SEQUENCE [LARGE SCALE GENOMIC DNA]</scope>
    <source>
        <strain evidence="1 2">DSM 45184</strain>
    </source>
</reference>
<dbReference type="AlphaFoldDB" id="A0A316FYN8"/>
<gene>
    <name evidence="1" type="ORF">BC793_101669</name>
</gene>
<name>A0A316FYN8_9ACTN</name>
<dbReference type="EMBL" id="QGGR01000001">
    <property type="protein sequence ID" value="PWK52660.1"/>
    <property type="molecule type" value="Genomic_DNA"/>
</dbReference>
<organism evidence="1 2">
    <name type="scientific">Actinoplanes xinjiangensis</name>
    <dbReference type="NCBI Taxonomy" id="512350"/>
    <lineage>
        <taxon>Bacteria</taxon>
        <taxon>Bacillati</taxon>
        <taxon>Actinomycetota</taxon>
        <taxon>Actinomycetes</taxon>
        <taxon>Micromonosporales</taxon>
        <taxon>Micromonosporaceae</taxon>
        <taxon>Actinoplanes</taxon>
    </lineage>
</organism>
<proteinExistence type="predicted"/>
<evidence type="ECO:0000313" key="1">
    <source>
        <dbReference type="EMBL" id="PWK52660.1"/>
    </source>
</evidence>
<protein>
    <submittedName>
        <fullName evidence="1">Uncharacterized protein</fullName>
    </submittedName>
</protein>
<comment type="caution">
    <text evidence="1">The sequence shown here is derived from an EMBL/GenBank/DDBJ whole genome shotgun (WGS) entry which is preliminary data.</text>
</comment>
<sequence>MGDESGDRSGVILALEVEVRDVLTRAGFVVHGLEDERDAGVRVYSDVMPDAGAGVHVQWMVSDQLRTAAQAAFGRGDSTDGSRGLHRTANEVMSKALLEIVVSAGFAAVLANDPVPYVVQVYLPHENGSASG</sequence>
<accession>A0A316FYN8</accession>